<evidence type="ECO:0000313" key="2">
    <source>
        <dbReference type="EMBL" id="MBB6355599.1"/>
    </source>
</evidence>
<dbReference type="Gene3D" id="1.10.3680.10">
    <property type="entry name" value="TerB-like"/>
    <property type="match status" value="1"/>
</dbReference>
<dbReference type="RefSeq" id="WP_055975152.1">
    <property type="nucleotide sequence ID" value="NZ_BAABEG010000001.1"/>
</dbReference>
<dbReference type="InterPro" id="IPR007791">
    <property type="entry name" value="DjlA_N"/>
</dbReference>
<dbReference type="SUPFAM" id="SSF158682">
    <property type="entry name" value="TerB-like"/>
    <property type="match status" value="1"/>
</dbReference>
<evidence type="ECO:0000313" key="3">
    <source>
        <dbReference type="Proteomes" id="UP000536262"/>
    </source>
</evidence>
<dbReference type="Pfam" id="PF05099">
    <property type="entry name" value="TerB"/>
    <property type="match status" value="1"/>
</dbReference>
<gene>
    <name evidence="2" type="ORF">GGR00_003403</name>
</gene>
<dbReference type="EMBL" id="JACHOU010000008">
    <property type="protein sequence ID" value="MBB6355599.1"/>
    <property type="molecule type" value="Genomic_DNA"/>
</dbReference>
<dbReference type="CDD" id="cd07313">
    <property type="entry name" value="terB_like_2"/>
    <property type="match status" value="1"/>
</dbReference>
<dbReference type="InterPro" id="IPR029024">
    <property type="entry name" value="TerB-like"/>
</dbReference>
<organism evidence="2 3">
    <name type="scientific">Aminobacter aganoensis</name>
    <dbReference type="NCBI Taxonomy" id="83264"/>
    <lineage>
        <taxon>Bacteria</taxon>
        <taxon>Pseudomonadati</taxon>
        <taxon>Pseudomonadota</taxon>
        <taxon>Alphaproteobacteria</taxon>
        <taxon>Hyphomicrobiales</taxon>
        <taxon>Phyllobacteriaceae</taxon>
        <taxon>Aminobacter</taxon>
    </lineage>
</organism>
<comment type="caution">
    <text evidence="2">The sequence shown here is derived from an EMBL/GenBank/DDBJ whole genome shotgun (WGS) entry which is preliminary data.</text>
</comment>
<proteinExistence type="predicted"/>
<reference evidence="2 3" key="1">
    <citation type="submission" date="2020-08" db="EMBL/GenBank/DDBJ databases">
        <title>Genomic Encyclopedia of Type Strains, Phase IV (KMG-IV): sequencing the most valuable type-strain genomes for metagenomic binning, comparative biology and taxonomic classification.</title>
        <authorList>
            <person name="Goeker M."/>
        </authorList>
    </citation>
    <scope>NUCLEOTIDE SEQUENCE [LARGE SCALE GENOMIC DNA]</scope>
    <source>
        <strain evidence="2 3">DSM 7051</strain>
    </source>
</reference>
<dbReference type="AlphaFoldDB" id="A0A7X0F9G4"/>
<keyword evidence="3" id="KW-1185">Reference proteome</keyword>
<feature type="domain" description="Co-chaperone DjlA N-terminal" evidence="1">
    <location>
        <begin position="27"/>
        <end position="142"/>
    </location>
</feature>
<evidence type="ECO:0000259" key="1">
    <source>
        <dbReference type="Pfam" id="PF05099"/>
    </source>
</evidence>
<protein>
    <submittedName>
        <fullName evidence="2">Putative tellurite resistance protein B-like protein</fullName>
    </submittedName>
</protein>
<name>A0A7X0F9G4_9HYPH</name>
<dbReference type="Proteomes" id="UP000536262">
    <property type="component" value="Unassembled WGS sequence"/>
</dbReference>
<sequence length="159" mass="17933">MFERMISFLKDLPAAGARHSGEDDPRVAAAALMYHVMDADGDRQDIEWERVKQLLAKSYGVSGTELDRLAKAGEQADNEAIDLYAFTSVLKRSLDEDARKDFIGMMWEIVYADGELHEMEDNTIWRIAELIGVASRDRIETKRKAAQQAQRAVGPETDE</sequence>
<accession>A0A7X0F9G4</accession>